<feature type="transmembrane region" description="Helical" evidence="1">
    <location>
        <begin position="20"/>
        <end position="43"/>
    </location>
</feature>
<evidence type="ECO:0000259" key="2">
    <source>
        <dbReference type="SMART" id="SM01190"/>
    </source>
</evidence>
<keyword evidence="1" id="KW-0812">Transmembrane</keyword>
<organism evidence="3 4">
    <name type="scientific">Macrostomum lignano</name>
    <dbReference type="NCBI Taxonomy" id="282301"/>
    <lineage>
        <taxon>Eukaryota</taxon>
        <taxon>Metazoa</taxon>
        <taxon>Spiralia</taxon>
        <taxon>Lophotrochozoa</taxon>
        <taxon>Platyhelminthes</taxon>
        <taxon>Rhabditophora</taxon>
        <taxon>Macrostomorpha</taxon>
        <taxon>Macrostomida</taxon>
        <taxon>Macrostomidae</taxon>
        <taxon>Macrostomum</taxon>
    </lineage>
</organism>
<feature type="transmembrane region" description="Helical" evidence="1">
    <location>
        <begin position="250"/>
        <end position="272"/>
    </location>
</feature>
<name>A0A1I8H812_9PLAT</name>
<dbReference type="Pfam" id="PF01105">
    <property type="entry name" value="EMP24_GP25L"/>
    <property type="match status" value="1"/>
</dbReference>
<reference evidence="4" key="1">
    <citation type="submission" date="2016-11" db="UniProtKB">
        <authorList>
            <consortium name="WormBaseParasite"/>
        </authorList>
    </citation>
    <scope>IDENTIFICATION</scope>
</reference>
<feature type="domain" description="GOLD" evidence="2">
    <location>
        <begin position="94"/>
        <end position="273"/>
    </location>
</feature>
<dbReference type="WBParaSite" id="maker-uti_cns_0004773-snap-gene-0.5-mRNA-1">
    <property type="protein sequence ID" value="maker-uti_cns_0004773-snap-gene-0.5-mRNA-1"/>
    <property type="gene ID" value="maker-uti_cns_0004773-snap-gene-0.5"/>
</dbReference>
<dbReference type="InterPro" id="IPR009038">
    <property type="entry name" value="GOLD_dom"/>
</dbReference>
<accession>A0A1I8H812</accession>
<sequence>MQRALPTVNFECSRFDSYPIPFRAVMTFLTQLLLLALGCLATVPKPMRGSTIELKPDPRRPSSPTVWLRTRRPETSYEGPLHQFESAIRMHSSVFKLRIGEGAKECFYYVLLAGYQLHFYATTVSSNQPSDVFDIFISNGDGEHVKDYVYQTSVSHQFNVTENDAYEVCIYNPVRSKIISYSSYHYLPSSFEKALKELAIKNNVTMEVENSVVNLELNLGQALAEMRTNPLSARDFLLMQATHGYVMWKAVLYISLMSVSFGGTTLFIRGLFSGQRSSV</sequence>
<keyword evidence="1" id="KW-0472">Membrane</keyword>
<protein>
    <submittedName>
        <fullName evidence="4">GOLD domain-containing protein</fullName>
    </submittedName>
</protein>
<proteinExistence type="predicted"/>
<dbReference type="Proteomes" id="UP000095280">
    <property type="component" value="Unplaced"/>
</dbReference>
<evidence type="ECO:0000313" key="4">
    <source>
        <dbReference type="WBParaSite" id="maker-uti_cns_0004773-snap-gene-0.5-mRNA-1"/>
    </source>
</evidence>
<keyword evidence="3" id="KW-1185">Reference proteome</keyword>
<evidence type="ECO:0000256" key="1">
    <source>
        <dbReference type="SAM" id="Phobius"/>
    </source>
</evidence>
<dbReference type="SMART" id="SM01190">
    <property type="entry name" value="EMP24_GP25L"/>
    <property type="match status" value="1"/>
</dbReference>
<dbReference type="AlphaFoldDB" id="A0A1I8H812"/>
<keyword evidence="1" id="KW-1133">Transmembrane helix</keyword>
<evidence type="ECO:0000313" key="3">
    <source>
        <dbReference type="Proteomes" id="UP000095280"/>
    </source>
</evidence>